<keyword evidence="2" id="KW-1185">Reference proteome</keyword>
<proteinExistence type="predicted"/>
<dbReference type="CDD" id="cd02513">
    <property type="entry name" value="CMP-NeuAc_Synthase"/>
    <property type="match status" value="1"/>
</dbReference>
<dbReference type="InterPro" id="IPR003329">
    <property type="entry name" value="Cytidylyl_trans"/>
</dbReference>
<accession>A0A2Z6B2B9</accession>
<dbReference type="Pfam" id="PF02348">
    <property type="entry name" value="CTP_transf_3"/>
    <property type="match status" value="1"/>
</dbReference>
<dbReference type="GO" id="GO:0008781">
    <property type="term" value="F:N-acylneuraminate cytidylyltransferase activity"/>
    <property type="evidence" value="ECO:0007669"/>
    <property type="project" value="TreeGrafter"/>
</dbReference>
<protein>
    <submittedName>
        <fullName evidence="1">Cytidylyltransferase domain protein</fullName>
    </submittedName>
</protein>
<evidence type="ECO:0000313" key="1">
    <source>
        <dbReference type="EMBL" id="BBD09580.1"/>
    </source>
</evidence>
<dbReference type="Gene3D" id="3.90.550.10">
    <property type="entry name" value="Spore Coat Polysaccharide Biosynthesis Protein SpsA, Chain A"/>
    <property type="match status" value="1"/>
</dbReference>
<keyword evidence="1" id="KW-0808">Transferase</keyword>
<keyword evidence="1" id="KW-0548">Nucleotidyltransferase</keyword>
<dbReference type="PANTHER" id="PTHR21485">
    <property type="entry name" value="HAD SUPERFAMILY MEMBERS CMAS AND KDSC"/>
    <property type="match status" value="1"/>
</dbReference>
<dbReference type="InterPro" id="IPR029044">
    <property type="entry name" value="Nucleotide-diphossugar_trans"/>
</dbReference>
<dbReference type="InterPro" id="IPR050793">
    <property type="entry name" value="CMP-NeuNAc_synthase"/>
</dbReference>
<gene>
    <name evidence="1" type="ORF">DFE_2854</name>
</gene>
<dbReference type="AlphaFoldDB" id="A0A2Z6B2B9"/>
<name>A0A2Z6B2B9_9BACT</name>
<dbReference type="PANTHER" id="PTHR21485:SF6">
    <property type="entry name" value="N-ACYLNEURAMINATE CYTIDYLYLTRANSFERASE-RELATED"/>
    <property type="match status" value="1"/>
</dbReference>
<dbReference type="SUPFAM" id="SSF53448">
    <property type="entry name" value="Nucleotide-diphospho-sugar transferases"/>
    <property type="match status" value="1"/>
</dbReference>
<organism evidence="1 2">
    <name type="scientific">Desulfovibrio ferrophilus</name>
    <dbReference type="NCBI Taxonomy" id="241368"/>
    <lineage>
        <taxon>Bacteria</taxon>
        <taxon>Pseudomonadati</taxon>
        <taxon>Thermodesulfobacteriota</taxon>
        <taxon>Desulfovibrionia</taxon>
        <taxon>Desulfovibrionales</taxon>
        <taxon>Desulfovibrionaceae</taxon>
        <taxon>Desulfovibrio</taxon>
    </lineage>
</organism>
<reference evidence="1 2" key="1">
    <citation type="journal article" date="2018" name="Sci. Adv.">
        <title>Multi-heme cytochromes provide a pathway for survival in energy-limited environments.</title>
        <authorList>
            <person name="Deng X."/>
            <person name="Dohmae N."/>
            <person name="Nealson K.H."/>
            <person name="Hashimoto K."/>
            <person name="Okamoto A."/>
        </authorList>
    </citation>
    <scope>NUCLEOTIDE SEQUENCE [LARGE SCALE GENOMIC DNA]</scope>
    <source>
        <strain evidence="1 2">IS5</strain>
    </source>
</reference>
<dbReference type="OrthoDB" id="9805604at2"/>
<dbReference type="Proteomes" id="UP000269883">
    <property type="component" value="Chromosome"/>
</dbReference>
<sequence length="238" mass="26435">MINGKKVLGVTLARGGSKSVPKKNIRPLAGKPVIAYTIEAAKRSAYLDDYIVSTDDQEIADVSASFGARIPFLRPVNLATDTATSGDALVHAVAYVEQETGEKFDYVVEMMATNPLKTTAQIDQAIEMLDAKKADSVIAVTRVYDQHPARIKKLDDEGRLEDFCIPEPLEARRQDLTPPAYIRCGSIYTIRRDYLMETKARYGSQESYALVIPDDESINVDTELDFAVAEILMQRQKQ</sequence>
<evidence type="ECO:0000313" key="2">
    <source>
        <dbReference type="Proteomes" id="UP000269883"/>
    </source>
</evidence>
<dbReference type="KEGG" id="dfl:DFE_2854"/>
<dbReference type="EMBL" id="AP017378">
    <property type="protein sequence ID" value="BBD09580.1"/>
    <property type="molecule type" value="Genomic_DNA"/>
</dbReference>
<dbReference type="RefSeq" id="WP_126380612.1">
    <property type="nucleotide sequence ID" value="NZ_AP017378.1"/>
</dbReference>